<comment type="caution">
    <text evidence="1">The sequence shown here is derived from an EMBL/GenBank/DDBJ whole genome shotgun (WGS) entry which is preliminary data.</text>
</comment>
<reference evidence="1 2" key="1">
    <citation type="submission" date="2021-01" db="EMBL/GenBank/DDBJ databases">
        <title>Whole genome shotgun sequence of Catellatospora chokoriensis NBRC 107358.</title>
        <authorList>
            <person name="Komaki H."/>
            <person name="Tamura T."/>
        </authorList>
    </citation>
    <scope>NUCLEOTIDE SEQUENCE [LARGE SCALE GENOMIC DNA]</scope>
    <source>
        <strain evidence="1 2">NBRC 107358</strain>
    </source>
</reference>
<dbReference type="Proteomes" id="UP000619293">
    <property type="component" value="Unassembled WGS sequence"/>
</dbReference>
<evidence type="ECO:0000313" key="1">
    <source>
        <dbReference type="EMBL" id="GIF93904.1"/>
    </source>
</evidence>
<dbReference type="RefSeq" id="WP_191841468.1">
    <property type="nucleotide sequence ID" value="NZ_BAAALB010000019.1"/>
</dbReference>
<keyword evidence="2" id="KW-1185">Reference proteome</keyword>
<dbReference type="EMBL" id="BONG01000075">
    <property type="protein sequence ID" value="GIF93904.1"/>
    <property type="molecule type" value="Genomic_DNA"/>
</dbReference>
<gene>
    <name evidence="1" type="ORF">Cch02nite_73480</name>
</gene>
<organism evidence="1 2">
    <name type="scientific">Catellatospora chokoriensis</name>
    <dbReference type="NCBI Taxonomy" id="310353"/>
    <lineage>
        <taxon>Bacteria</taxon>
        <taxon>Bacillati</taxon>
        <taxon>Actinomycetota</taxon>
        <taxon>Actinomycetes</taxon>
        <taxon>Micromonosporales</taxon>
        <taxon>Micromonosporaceae</taxon>
        <taxon>Catellatospora</taxon>
    </lineage>
</organism>
<protein>
    <submittedName>
        <fullName evidence="1">Uncharacterized protein</fullName>
    </submittedName>
</protein>
<dbReference type="AlphaFoldDB" id="A0A8J3KDD4"/>
<accession>A0A8J3KDD4</accession>
<evidence type="ECO:0000313" key="2">
    <source>
        <dbReference type="Proteomes" id="UP000619293"/>
    </source>
</evidence>
<name>A0A8J3KDD4_9ACTN</name>
<proteinExistence type="predicted"/>
<sequence length="272" mass="29417">MPARDIDPRWWSEASWNGVPLADVLRQRDVNSLFLFLRSRGITRASIAAQTGLAENRVRAISQGHQQVTAYDVLERIAEGLTIPRAMMGLGTADDDVASTRPAPTSVRPRIAICGSRHRPGTNEAIIDVSVQSLAETLRDGQLEVLHGPVGVGVEVMTYIANNYRPAHLRRTVGIFGHANVVRDVRLAVIVGGGRGTHDEIDLALDAGTRLLPLNASGGAAQRAYLLMRADVSLRSWIAEADFAALEHCADMHTITDVTRRLITACLPGSPP</sequence>